<accession>A0A365XZC1</accession>
<keyword evidence="1" id="KW-1133">Transmembrane helix</keyword>
<keyword evidence="1" id="KW-0812">Transmembrane</keyword>
<proteinExistence type="predicted"/>
<evidence type="ECO:0008006" key="4">
    <source>
        <dbReference type="Google" id="ProtNLM"/>
    </source>
</evidence>
<dbReference type="AlphaFoldDB" id="A0A365XZC1"/>
<name>A0A365XZC1_9BACT</name>
<protein>
    <recommendedName>
        <fullName evidence="4">PepSY domain-containing protein</fullName>
    </recommendedName>
</protein>
<dbReference type="OrthoDB" id="9806195at2"/>
<dbReference type="EMBL" id="QFFJ01000002">
    <property type="protein sequence ID" value="RBL90925.1"/>
    <property type="molecule type" value="Genomic_DNA"/>
</dbReference>
<sequence length="262" mass="29701">MAKSKHYYIRKSHRYLGLLLGIQFLFWTIGGLYFSWSNMDDVHGDFQKKAEPLLSGNLQLVSPSVALDNIRKIHQADSFAAVQLIQILGKPVYQVKGRHMVHEHEGHTNRAAYTTYLADATTGQLRPALSREEAIAVASSRFNGTPAVKSVEYLTSTHSHHEYRESPLPAYAVTFEHPSATTVYVATDLGTVQKFRNNKWRAFDFLWMLHTMDYQGRDNFGNLLLRAFSILGLITVVSGFLLWGISTSLFKKRKKIAKRALV</sequence>
<evidence type="ECO:0000256" key="1">
    <source>
        <dbReference type="SAM" id="Phobius"/>
    </source>
</evidence>
<evidence type="ECO:0000313" key="2">
    <source>
        <dbReference type="EMBL" id="RBL90925.1"/>
    </source>
</evidence>
<evidence type="ECO:0000313" key="3">
    <source>
        <dbReference type="Proteomes" id="UP000253410"/>
    </source>
</evidence>
<dbReference type="RefSeq" id="WP_113619677.1">
    <property type="nucleotide sequence ID" value="NZ_QFFJ01000002.1"/>
</dbReference>
<feature type="transmembrane region" description="Helical" evidence="1">
    <location>
        <begin position="223"/>
        <end position="245"/>
    </location>
</feature>
<keyword evidence="3" id="KW-1185">Reference proteome</keyword>
<reference evidence="2 3" key="1">
    <citation type="submission" date="2018-05" db="EMBL/GenBank/DDBJ databases">
        <title>Chitinophaga sp. K3CV102501T nov., isolated from isolated from a monsoon evergreen broad-leaved forest soil.</title>
        <authorList>
            <person name="Lv Y."/>
        </authorList>
    </citation>
    <scope>NUCLEOTIDE SEQUENCE [LARGE SCALE GENOMIC DNA]</scope>
    <source>
        <strain evidence="2 3">GDMCC 1.1325</strain>
    </source>
</reference>
<dbReference type="Proteomes" id="UP000253410">
    <property type="component" value="Unassembled WGS sequence"/>
</dbReference>
<feature type="transmembrane region" description="Helical" evidence="1">
    <location>
        <begin position="15"/>
        <end position="36"/>
    </location>
</feature>
<gene>
    <name evidence="2" type="ORF">DF182_21400</name>
</gene>
<comment type="caution">
    <text evidence="2">The sequence shown here is derived from an EMBL/GenBank/DDBJ whole genome shotgun (WGS) entry which is preliminary data.</text>
</comment>
<keyword evidence="1" id="KW-0472">Membrane</keyword>
<organism evidence="2 3">
    <name type="scientific">Chitinophaga flava</name>
    <dbReference type="NCBI Taxonomy" id="2259036"/>
    <lineage>
        <taxon>Bacteria</taxon>
        <taxon>Pseudomonadati</taxon>
        <taxon>Bacteroidota</taxon>
        <taxon>Chitinophagia</taxon>
        <taxon>Chitinophagales</taxon>
        <taxon>Chitinophagaceae</taxon>
        <taxon>Chitinophaga</taxon>
    </lineage>
</organism>